<name>A0A1I7N739_9HYPH</name>
<evidence type="ECO:0000313" key="2">
    <source>
        <dbReference type="EMBL" id="SFV30492.1"/>
    </source>
</evidence>
<reference evidence="2 3" key="1">
    <citation type="submission" date="2016-10" db="EMBL/GenBank/DDBJ databases">
        <authorList>
            <person name="de Groot N.N."/>
        </authorList>
    </citation>
    <scope>NUCLEOTIDE SEQUENCE [LARGE SCALE GENOMIC DNA]</scope>
    <source>
        <strain evidence="2 3">IPL20</strain>
    </source>
</reference>
<gene>
    <name evidence="2" type="ORF">SAMN05216456_1035</name>
</gene>
<protein>
    <submittedName>
        <fullName evidence="2">Ribbon-helix-helix domain-containing protein</fullName>
    </submittedName>
</protein>
<dbReference type="InterPro" id="IPR027373">
    <property type="entry name" value="RHH_dom"/>
</dbReference>
<evidence type="ECO:0000313" key="3">
    <source>
        <dbReference type="Proteomes" id="UP000199074"/>
    </source>
</evidence>
<proteinExistence type="predicted"/>
<dbReference type="AlphaFoldDB" id="A0A1I7N739"/>
<feature type="domain" description="Ribbon-helix-helix" evidence="1">
    <location>
        <begin position="2"/>
        <end position="64"/>
    </location>
</feature>
<dbReference type="EMBL" id="FPCK01000001">
    <property type="protein sequence ID" value="SFV30492.1"/>
    <property type="molecule type" value="Genomic_DNA"/>
</dbReference>
<dbReference type="RefSeq" id="WP_092421762.1">
    <property type="nucleotide sequence ID" value="NZ_FPCK01000001.1"/>
</dbReference>
<accession>A0A1I7N739</accession>
<dbReference type="Pfam" id="PF13467">
    <property type="entry name" value="RHH_4"/>
    <property type="match status" value="1"/>
</dbReference>
<dbReference type="Proteomes" id="UP000199074">
    <property type="component" value="Unassembled WGS sequence"/>
</dbReference>
<sequence length="77" mass="8405">MQKRSFSIAGHRTSIALEPQFWAGLEDIAARRDLSMAALVREVDESRETTNLSSALRLAVLAWYRDGAAAAAASAER</sequence>
<dbReference type="InterPro" id="IPR038268">
    <property type="entry name" value="RHH_sf"/>
</dbReference>
<keyword evidence="3" id="KW-1185">Reference proteome</keyword>
<evidence type="ECO:0000259" key="1">
    <source>
        <dbReference type="Pfam" id="PF13467"/>
    </source>
</evidence>
<dbReference type="OrthoDB" id="7477016at2"/>
<dbReference type="Gene3D" id="1.10.3990.20">
    <property type="entry name" value="protein bp1543"/>
    <property type="match status" value="1"/>
</dbReference>
<organism evidence="2 3">
    <name type="scientific">Devosia crocina</name>
    <dbReference type="NCBI Taxonomy" id="429728"/>
    <lineage>
        <taxon>Bacteria</taxon>
        <taxon>Pseudomonadati</taxon>
        <taxon>Pseudomonadota</taxon>
        <taxon>Alphaproteobacteria</taxon>
        <taxon>Hyphomicrobiales</taxon>
        <taxon>Devosiaceae</taxon>
        <taxon>Devosia</taxon>
    </lineage>
</organism>
<dbReference type="STRING" id="429728.SAMN05216456_1035"/>